<protein>
    <submittedName>
        <fullName evidence="5">Uncharacterized protein MJ1656</fullName>
    </submittedName>
</protein>
<keyword evidence="6" id="KW-1185">Reference proteome</keyword>
<feature type="domain" description="Rv2993c-like N-terminal" evidence="4">
    <location>
        <begin position="1"/>
        <end position="50"/>
    </location>
</feature>
<reference evidence="5" key="1">
    <citation type="submission" date="2023-03" db="EMBL/GenBank/DDBJ databases">
        <authorList>
            <person name="Steffen K."/>
            <person name="Cardenas P."/>
        </authorList>
    </citation>
    <scope>NUCLEOTIDE SEQUENCE</scope>
</reference>
<dbReference type="Gene3D" id="2.30.30.370">
    <property type="entry name" value="FAH"/>
    <property type="match status" value="1"/>
</dbReference>
<dbReference type="Pfam" id="PF01557">
    <property type="entry name" value="FAA_hydrolase"/>
    <property type="match status" value="1"/>
</dbReference>
<dbReference type="EMBL" id="CASHTH010004497">
    <property type="protein sequence ID" value="CAI8058202.1"/>
    <property type="molecule type" value="Genomic_DNA"/>
</dbReference>
<dbReference type="AlphaFoldDB" id="A0AA35U2C0"/>
<organism evidence="5 6">
    <name type="scientific">Geodia barretti</name>
    <name type="common">Barrett's horny sponge</name>
    <dbReference type="NCBI Taxonomy" id="519541"/>
    <lineage>
        <taxon>Eukaryota</taxon>
        <taxon>Metazoa</taxon>
        <taxon>Porifera</taxon>
        <taxon>Demospongiae</taxon>
        <taxon>Heteroscleromorpha</taxon>
        <taxon>Tetractinellida</taxon>
        <taxon>Astrophorina</taxon>
        <taxon>Geodiidae</taxon>
        <taxon>Geodia</taxon>
    </lineage>
</organism>
<accession>A0AA35U2C0</accession>
<gene>
    <name evidence="5" type="ORF">GBAR_LOCUS31644</name>
</gene>
<comment type="caution">
    <text evidence="5">The sequence shown here is derived from an EMBL/GenBank/DDBJ whole genome shotgun (WGS) entry which is preliminary data.</text>
</comment>
<evidence type="ECO:0000259" key="4">
    <source>
        <dbReference type="Pfam" id="PF10370"/>
    </source>
</evidence>
<dbReference type="InterPro" id="IPR051121">
    <property type="entry name" value="FAH"/>
</dbReference>
<sequence>MRWVRYEGDGGAVFGIVEGDEVAEVSGSPFDEYERTGKRQALADVRLLIPFEPKTFYAAGVNYEEHVREAAVLLGREPDIPQKPDIGYRANNALISHGEAIVKPADSTERFQYEGELVVVIGKEAKHLSEEDALSCVLGYTIGNDVSERTWQAGDRTLWRAKNSDTFKPMGPWIETDVELDSLRTTVRINGEVVSDFATNNMVFGVETYISAMTRYLTLYPGDMIWMGTDGATQNMKVGDVCDVEISGIGTLSNPIASES</sequence>
<dbReference type="InterPro" id="IPR018833">
    <property type="entry name" value="Rv2993c-like_N"/>
</dbReference>
<dbReference type="InterPro" id="IPR036663">
    <property type="entry name" value="Fumarylacetoacetase_C_sf"/>
</dbReference>
<dbReference type="Pfam" id="PF10370">
    <property type="entry name" value="Rv2993c-like_N"/>
    <property type="match status" value="1"/>
</dbReference>
<evidence type="ECO:0000256" key="1">
    <source>
        <dbReference type="ARBA" id="ARBA00010211"/>
    </source>
</evidence>
<evidence type="ECO:0000313" key="6">
    <source>
        <dbReference type="Proteomes" id="UP001174909"/>
    </source>
</evidence>
<evidence type="ECO:0000256" key="2">
    <source>
        <dbReference type="ARBA" id="ARBA00022723"/>
    </source>
</evidence>
<keyword evidence="2" id="KW-0479">Metal-binding</keyword>
<comment type="similarity">
    <text evidence="1">Belongs to the FAH family.</text>
</comment>
<dbReference type="Gene3D" id="3.90.850.10">
    <property type="entry name" value="Fumarylacetoacetase-like, C-terminal domain"/>
    <property type="match status" value="1"/>
</dbReference>
<feature type="domain" description="Fumarylacetoacetase-like C-terminal" evidence="3">
    <location>
        <begin position="56"/>
        <end position="256"/>
    </location>
</feature>
<dbReference type="GO" id="GO:0046872">
    <property type="term" value="F:metal ion binding"/>
    <property type="evidence" value="ECO:0007669"/>
    <property type="project" value="UniProtKB-KW"/>
</dbReference>
<dbReference type="PANTHER" id="PTHR42796:SF4">
    <property type="entry name" value="FUMARYLACETOACETATE HYDROLASE DOMAIN-CONTAINING PROTEIN 2A"/>
    <property type="match status" value="1"/>
</dbReference>
<dbReference type="Proteomes" id="UP001174909">
    <property type="component" value="Unassembled WGS sequence"/>
</dbReference>
<name>A0AA35U2C0_GEOBA</name>
<dbReference type="GO" id="GO:0044281">
    <property type="term" value="P:small molecule metabolic process"/>
    <property type="evidence" value="ECO:0007669"/>
    <property type="project" value="UniProtKB-ARBA"/>
</dbReference>
<dbReference type="PANTHER" id="PTHR42796">
    <property type="entry name" value="FUMARYLACETOACETATE HYDROLASE DOMAIN-CONTAINING PROTEIN 2A-RELATED"/>
    <property type="match status" value="1"/>
</dbReference>
<evidence type="ECO:0000313" key="5">
    <source>
        <dbReference type="EMBL" id="CAI8058202.1"/>
    </source>
</evidence>
<proteinExistence type="inferred from homology"/>
<dbReference type="SUPFAM" id="SSF56529">
    <property type="entry name" value="FAH"/>
    <property type="match status" value="1"/>
</dbReference>
<dbReference type="GO" id="GO:0003824">
    <property type="term" value="F:catalytic activity"/>
    <property type="evidence" value="ECO:0007669"/>
    <property type="project" value="InterPro"/>
</dbReference>
<dbReference type="InterPro" id="IPR011234">
    <property type="entry name" value="Fumarylacetoacetase-like_C"/>
</dbReference>
<evidence type="ECO:0000259" key="3">
    <source>
        <dbReference type="Pfam" id="PF01557"/>
    </source>
</evidence>